<protein>
    <submittedName>
        <fullName evidence="2">Uncharacterized protein</fullName>
    </submittedName>
</protein>
<dbReference type="KEGG" id="fbl:Fbal_1494"/>
<feature type="transmembrane region" description="Helical" evidence="1">
    <location>
        <begin position="28"/>
        <end position="49"/>
    </location>
</feature>
<keyword evidence="1" id="KW-1133">Transmembrane helix</keyword>
<organism evidence="2 3">
    <name type="scientific">Ferrimonas balearica (strain DSM 9799 / CCM 4581 / KCTC 23876 / PAT)</name>
    <dbReference type="NCBI Taxonomy" id="550540"/>
    <lineage>
        <taxon>Bacteria</taxon>
        <taxon>Pseudomonadati</taxon>
        <taxon>Pseudomonadota</taxon>
        <taxon>Gammaproteobacteria</taxon>
        <taxon>Alteromonadales</taxon>
        <taxon>Ferrimonadaceae</taxon>
        <taxon>Ferrimonas</taxon>
    </lineage>
</organism>
<dbReference type="HOGENOM" id="CLU_203772_0_0_6"/>
<gene>
    <name evidence="2" type="ordered locus">Fbal_1494</name>
</gene>
<dbReference type="AlphaFoldDB" id="E1SP73"/>
<dbReference type="STRING" id="550540.Fbal_1494"/>
<name>E1SP73_FERBD</name>
<keyword evidence="3" id="KW-1185">Reference proteome</keyword>
<evidence type="ECO:0000256" key="1">
    <source>
        <dbReference type="SAM" id="Phobius"/>
    </source>
</evidence>
<accession>E1SP73</accession>
<proteinExistence type="predicted"/>
<keyword evidence="1" id="KW-0812">Transmembrane</keyword>
<dbReference type="RefSeq" id="WP_013345004.1">
    <property type="nucleotide sequence ID" value="NC_014541.1"/>
</dbReference>
<dbReference type="Proteomes" id="UP000006683">
    <property type="component" value="Chromosome"/>
</dbReference>
<keyword evidence="1" id="KW-0472">Membrane</keyword>
<dbReference type="EMBL" id="CP002209">
    <property type="protein sequence ID" value="ADN75698.1"/>
    <property type="molecule type" value="Genomic_DNA"/>
</dbReference>
<evidence type="ECO:0000313" key="3">
    <source>
        <dbReference type="Proteomes" id="UP000006683"/>
    </source>
</evidence>
<reference evidence="2 3" key="1">
    <citation type="journal article" date="2010" name="Stand. Genomic Sci.">
        <title>Complete genome sequence of Ferrimonas balearica type strain (PAT).</title>
        <authorList>
            <person name="Nolan M."/>
            <person name="Sikorski J."/>
            <person name="Davenport K."/>
            <person name="Lucas S."/>
            <person name="Glavina Del Rio T."/>
            <person name="Tice H."/>
            <person name="Cheng J."/>
            <person name="Goodwin L."/>
            <person name="Pitluck S."/>
            <person name="Liolios K."/>
            <person name="Ivanova N."/>
            <person name="Mavromatis K."/>
            <person name="Ovchinnikova G."/>
            <person name="Pati A."/>
            <person name="Chen A."/>
            <person name="Palaniappan K."/>
            <person name="Land M."/>
            <person name="Hauser L."/>
            <person name="Chang Y."/>
            <person name="Jeffries C."/>
            <person name="Tapia R."/>
            <person name="Brettin T."/>
            <person name="Detter J."/>
            <person name="Han C."/>
            <person name="Yasawong M."/>
            <person name="Rohde M."/>
            <person name="Tindall B."/>
            <person name="Goker M."/>
            <person name="Woyke T."/>
            <person name="Bristow J."/>
            <person name="Eisen J."/>
            <person name="Markowitz V."/>
            <person name="Hugenholtz P."/>
            <person name="Kyrpides N."/>
            <person name="Klenk H."/>
            <person name="Lapidus A."/>
        </authorList>
    </citation>
    <scope>NUCLEOTIDE SEQUENCE [LARGE SCALE GENOMIC DNA]</scope>
    <source>
        <strain evidence="3">DSM 9799 / CCM 4581 / KCTC 23876 / PAT</strain>
    </source>
</reference>
<sequence length="55" mass="6322">MEFLLFCIAAYAAYLVLKKPEKEALADRLLFACMGLSLFIWIMMSWGILMPIGNY</sequence>
<evidence type="ECO:0000313" key="2">
    <source>
        <dbReference type="EMBL" id="ADN75698.1"/>
    </source>
</evidence>
<dbReference type="GeneID" id="67184151"/>